<dbReference type="AlphaFoldDB" id="H1DH94"/>
<evidence type="ECO:0000256" key="7">
    <source>
        <dbReference type="SAM" id="Phobius"/>
    </source>
</evidence>
<sequence length="422" mass="47330">MGHINDKTTPNPWYWIPSLYLAEGIPYVMVMTVAGILFKRFGVSNTDIALYTSWWYLPWVIKPLWSPVVDLFKTKRWWITTMQFFIGIGLAGVALSLPGDDFFRYSLVFFWLLAFSSATHDTAADGFYMYGLTPRQQAYFVGIRSTFYRLALIIGQGLAVMLAGTLEKRLPLATAWSIAIGSLSILFFLFAIYHIFILPKPSDDKKAGQSRAFFQDFINTFVSFFKKKHIGQALCFMLLFRLAESQLLKLASPFMLDSRTVGGLGLDTSEVGFIYGTIGIIALAAGGILGGIVTARKGLKYWLLGMTIAMNIPNLVYVYLAYAQPENLLLISSCVAVEQFGYGFGFTAYMLYLILFSAGEHKTAHYALCTGFMALGLMLPGMGSGYIQEHTSYLTFFLWVMFCTIPSFLLLHFIKIPENQPS</sequence>
<proteinExistence type="inferred from homology"/>
<comment type="similarity">
    <text evidence="2">Belongs to the major facilitator superfamily. Folate-biopterin transporter (TC 2.A.71) family.</text>
</comment>
<organism evidence="8 9">
    <name type="scientific">Odoribacter laneus YIT 12061</name>
    <dbReference type="NCBI Taxonomy" id="742817"/>
    <lineage>
        <taxon>Bacteria</taxon>
        <taxon>Pseudomonadati</taxon>
        <taxon>Bacteroidota</taxon>
        <taxon>Bacteroidia</taxon>
        <taxon>Bacteroidales</taxon>
        <taxon>Odoribacteraceae</taxon>
        <taxon>Odoribacter</taxon>
    </lineage>
</organism>
<evidence type="ECO:0000313" key="9">
    <source>
        <dbReference type="Proteomes" id="UP000004892"/>
    </source>
</evidence>
<feature type="transmembrane region" description="Helical" evidence="7">
    <location>
        <begin position="393"/>
        <end position="414"/>
    </location>
</feature>
<evidence type="ECO:0000256" key="5">
    <source>
        <dbReference type="ARBA" id="ARBA00022989"/>
    </source>
</evidence>
<feature type="transmembrane region" description="Helical" evidence="7">
    <location>
        <begin position="175"/>
        <end position="196"/>
    </location>
</feature>
<dbReference type="RefSeq" id="WP_009136778.1">
    <property type="nucleotide sequence ID" value="NZ_JH594596.1"/>
</dbReference>
<dbReference type="PATRIC" id="fig|742817.3.peg.1740"/>
<dbReference type="Proteomes" id="UP000004892">
    <property type="component" value="Unassembled WGS sequence"/>
</dbReference>
<keyword evidence="3" id="KW-0813">Transport</keyword>
<evidence type="ECO:0000313" key="8">
    <source>
        <dbReference type="EMBL" id="EHP47777.1"/>
    </source>
</evidence>
<evidence type="ECO:0000256" key="3">
    <source>
        <dbReference type="ARBA" id="ARBA00022448"/>
    </source>
</evidence>
<keyword evidence="9" id="KW-1185">Reference proteome</keyword>
<dbReference type="STRING" id="742817.HMPREF9449_01630"/>
<keyword evidence="4 7" id="KW-0812">Transmembrane</keyword>
<feature type="transmembrane region" description="Helical" evidence="7">
    <location>
        <begin position="102"/>
        <end position="119"/>
    </location>
</feature>
<feature type="transmembrane region" description="Helical" evidence="7">
    <location>
        <begin position="328"/>
        <end position="354"/>
    </location>
</feature>
<dbReference type="SUPFAM" id="SSF103473">
    <property type="entry name" value="MFS general substrate transporter"/>
    <property type="match status" value="1"/>
</dbReference>
<evidence type="ECO:0000256" key="2">
    <source>
        <dbReference type="ARBA" id="ARBA00007015"/>
    </source>
</evidence>
<comment type="subcellular location">
    <subcellularLocation>
        <location evidence="1">Membrane</location>
        <topology evidence="1">Multi-pass membrane protein</topology>
    </subcellularLocation>
</comment>
<dbReference type="GO" id="GO:0016020">
    <property type="term" value="C:membrane"/>
    <property type="evidence" value="ECO:0007669"/>
    <property type="project" value="UniProtKB-SubCell"/>
</dbReference>
<feature type="transmembrane region" description="Helical" evidence="7">
    <location>
        <begin position="366"/>
        <end position="387"/>
    </location>
</feature>
<feature type="transmembrane region" description="Helical" evidence="7">
    <location>
        <begin position="139"/>
        <end position="163"/>
    </location>
</feature>
<dbReference type="EMBL" id="ADMC01000022">
    <property type="protein sequence ID" value="EHP47777.1"/>
    <property type="molecule type" value="Genomic_DNA"/>
</dbReference>
<dbReference type="PANTHER" id="PTHR12778:SF10">
    <property type="entry name" value="MAJOR FACILITATOR SUPERFAMILY DOMAIN-CONTAINING PROTEIN 3"/>
    <property type="match status" value="1"/>
</dbReference>
<evidence type="ECO:0008006" key="10">
    <source>
        <dbReference type="Google" id="ProtNLM"/>
    </source>
</evidence>
<dbReference type="InterPro" id="IPR036259">
    <property type="entry name" value="MFS_trans_sf"/>
</dbReference>
<reference evidence="8 9" key="1">
    <citation type="submission" date="2012-01" db="EMBL/GenBank/DDBJ databases">
        <title>The Genome Sequence of Odoribacter laneus YIT 12061.</title>
        <authorList>
            <consortium name="The Broad Institute Genome Sequencing Platform"/>
            <person name="Earl A."/>
            <person name="Ward D."/>
            <person name="Feldgarden M."/>
            <person name="Gevers D."/>
            <person name="Morotomi M."/>
            <person name="Young S.K."/>
            <person name="Zeng Q."/>
            <person name="Gargeya S."/>
            <person name="Fitzgerald M."/>
            <person name="Haas B."/>
            <person name="Abouelleil A."/>
            <person name="Alvarado L."/>
            <person name="Arachchi H.M."/>
            <person name="Berlin A."/>
            <person name="Chapman S.B."/>
            <person name="Gearin G."/>
            <person name="Goldberg J."/>
            <person name="Griggs A."/>
            <person name="Gujja S."/>
            <person name="Hansen M."/>
            <person name="Heiman D."/>
            <person name="Howarth C."/>
            <person name="Larimer J."/>
            <person name="Lui A."/>
            <person name="MacDonald P.J.P."/>
            <person name="McCowen C."/>
            <person name="Montmayeur A."/>
            <person name="Murphy C."/>
            <person name="Neiman D."/>
            <person name="Pearson M."/>
            <person name="Priest M."/>
            <person name="Roberts A."/>
            <person name="Saif S."/>
            <person name="Shea T."/>
            <person name="Sisk P."/>
            <person name="Stolte C."/>
            <person name="Sykes S."/>
            <person name="Wortman J."/>
            <person name="Nusbaum C."/>
            <person name="Birren B."/>
        </authorList>
    </citation>
    <scope>NUCLEOTIDE SEQUENCE [LARGE SCALE GENOMIC DNA]</scope>
    <source>
        <strain evidence="8 9">YIT 12061</strain>
    </source>
</reference>
<accession>H1DH94</accession>
<comment type="caution">
    <text evidence="8">The sequence shown here is derived from an EMBL/GenBank/DDBJ whole genome shotgun (WGS) entry which is preliminary data.</text>
</comment>
<feature type="transmembrane region" description="Helical" evidence="7">
    <location>
        <begin position="273"/>
        <end position="294"/>
    </location>
</feature>
<dbReference type="Gene3D" id="1.20.1250.20">
    <property type="entry name" value="MFS general substrate transporter like domains"/>
    <property type="match status" value="2"/>
</dbReference>
<dbReference type="PANTHER" id="PTHR12778">
    <property type="entry name" value="SOLUTE CARRIER FAMILY 33 ACETYL-COA TRANSPORTER -RELATED"/>
    <property type="match status" value="1"/>
</dbReference>
<dbReference type="GeneID" id="98069195"/>
<evidence type="ECO:0000256" key="6">
    <source>
        <dbReference type="ARBA" id="ARBA00023136"/>
    </source>
</evidence>
<dbReference type="HOGENOM" id="CLU_029352_0_0_10"/>
<dbReference type="eggNOG" id="COG2814">
    <property type="taxonomic scope" value="Bacteria"/>
</dbReference>
<feature type="transmembrane region" description="Helical" evidence="7">
    <location>
        <begin position="48"/>
        <end position="65"/>
    </location>
</feature>
<keyword evidence="5 7" id="KW-1133">Transmembrane helix</keyword>
<evidence type="ECO:0000256" key="4">
    <source>
        <dbReference type="ARBA" id="ARBA00022692"/>
    </source>
</evidence>
<dbReference type="Pfam" id="PF03092">
    <property type="entry name" value="BT1"/>
    <property type="match status" value="1"/>
</dbReference>
<feature type="transmembrane region" description="Helical" evidence="7">
    <location>
        <begin position="301"/>
        <end position="322"/>
    </location>
</feature>
<protein>
    <recommendedName>
        <fullName evidence="10">Major facilitator superfamily (MFS) profile domain-containing protein</fullName>
    </recommendedName>
</protein>
<evidence type="ECO:0000256" key="1">
    <source>
        <dbReference type="ARBA" id="ARBA00004141"/>
    </source>
</evidence>
<feature type="transmembrane region" description="Helical" evidence="7">
    <location>
        <begin position="12"/>
        <end position="36"/>
    </location>
</feature>
<gene>
    <name evidence="8" type="ORF">HMPREF9449_01630</name>
</gene>
<keyword evidence="6 7" id="KW-0472">Membrane</keyword>
<name>H1DH94_9BACT</name>
<dbReference type="InterPro" id="IPR004752">
    <property type="entry name" value="AmpG_permease/AT-1"/>
</dbReference>
<feature type="transmembrane region" description="Helical" evidence="7">
    <location>
        <begin position="77"/>
        <end position="95"/>
    </location>
</feature>
<dbReference type="InterPro" id="IPR039309">
    <property type="entry name" value="BT1"/>
</dbReference>